<dbReference type="GO" id="GO:0004519">
    <property type="term" value="F:endonuclease activity"/>
    <property type="evidence" value="ECO:0007669"/>
    <property type="project" value="UniProtKB-KW"/>
</dbReference>
<proteinExistence type="predicted"/>
<dbReference type="GO" id="GO:0003676">
    <property type="term" value="F:nucleic acid binding"/>
    <property type="evidence" value="ECO:0007669"/>
    <property type="project" value="InterPro"/>
</dbReference>
<gene>
    <name evidence="2" type="ORF">CMUST_01165</name>
</gene>
<dbReference type="Proteomes" id="UP000035199">
    <property type="component" value="Chromosome"/>
</dbReference>
<dbReference type="PATRIC" id="fig|571915.4.peg.239"/>
<name>A0A0G3H0F3_9CORY</name>
<keyword evidence="2" id="KW-0540">Nuclease</keyword>
<feature type="domain" description="HNH nuclease" evidence="1">
    <location>
        <begin position="22"/>
        <end position="71"/>
    </location>
</feature>
<protein>
    <submittedName>
        <fullName evidence="2">HNH endonuclease</fullName>
    </submittedName>
</protein>
<organism evidence="2 3">
    <name type="scientific">Corynebacterium mustelae</name>
    <dbReference type="NCBI Taxonomy" id="571915"/>
    <lineage>
        <taxon>Bacteria</taxon>
        <taxon>Bacillati</taxon>
        <taxon>Actinomycetota</taxon>
        <taxon>Actinomycetes</taxon>
        <taxon>Mycobacteriales</taxon>
        <taxon>Corynebacteriaceae</taxon>
        <taxon>Corynebacterium</taxon>
    </lineage>
</organism>
<dbReference type="GO" id="GO:0008270">
    <property type="term" value="F:zinc ion binding"/>
    <property type="evidence" value="ECO:0007669"/>
    <property type="project" value="InterPro"/>
</dbReference>
<dbReference type="InterPro" id="IPR003615">
    <property type="entry name" value="HNH_nuc"/>
</dbReference>
<accession>A0A0G3H0F3</accession>
<dbReference type="STRING" id="571915.CMUST_01165"/>
<sequence>MMAWVNGASRTSTPEWRRLRRHAKKMLPYECDDCGDVPDSEELHLDHVVPHAEGGSDELGNLVWRCASCHAEKTQAEALRGIARRKQRGRVYDPDRERHPGLL</sequence>
<reference evidence="3" key="2">
    <citation type="submission" date="2015-05" db="EMBL/GenBank/DDBJ databases">
        <title>Complete genome sequence of Corynebacterium mustelae DSM 45274, isolated from various tissues of a male ferret with lethal sepsis.</title>
        <authorList>
            <person name="Ruckert C."/>
            <person name="Albersmeier A."/>
            <person name="Winkler A."/>
            <person name="Tauch A."/>
        </authorList>
    </citation>
    <scope>NUCLEOTIDE SEQUENCE [LARGE SCALE GENOMIC DNA]</scope>
    <source>
        <strain evidence="3">DSM 45274</strain>
    </source>
</reference>
<dbReference type="CDD" id="cd00085">
    <property type="entry name" value="HNHc"/>
    <property type="match status" value="1"/>
</dbReference>
<dbReference type="AlphaFoldDB" id="A0A0G3H0F3"/>
<evidence type="ECO:0000313" key="3">
    <source>
        <dbReference type="Proteomes" id="UP000035199"/>
    </source>
</evidence>
<dbReference type="EMBL" id="CP011542">
    <property type="protein sequence ID" value="AKK04582.1"/>
    <property type="molecule type" value="Genomic_DNA"/>
</dbReference>
<keyword evidence="2" id="KW-0378">Hydrolase</keyword>
<dbReference type="Pfam" id="PF01844">
    <property type="entry name" value="HNH"/>
    <property type="match status" value="1"/>
</dbReference>
<reference evidence="2 3" key="1">
    <citation type="journal article" date="2015" name="Genome Announc.">
        <title>Complete Genome Sequence of the Type Strain Corynebacterium mustelae DSM 45274, Isolated from Various Tissues of a Male Ferret with Lethal Sepsis.</title>
        <authorList>
            <person name="Ruckert C."/>
            <person name="Eimer J."/>
            <person name="Winkler A."/>
            <person name="Tauch A."/>
        </authorList>
    </citation>
    <scope>NUCLEOTIDE SEQUENCE [LARGE SCALE GENOMIC DNA]</scope>
    <source>
        <strain evidence="2 3">DSM 45274</strain>
    </source>
</reference>
<evidence type="ECO:0000313" key="2">
    <source>
        <dbReference type="EMBL" id="AKK04582.1"/>
    </source>
</evidence>
<dbReference type="InterPro" id="IPR002711">
    <property type="entry name" value="HNH"/>
</dbReference>
<evidence type="ECO:0000259" key="1">
    <source>
        <dbReference type="SMART" id="SM00507"/>
    </source>
</evidence>
<keyword evidence="2" id="KW-0255">Endonuclease</keyword>
<dbReference type="SMART" id="SM00507">
    <property type="entry name" value="HNHc"/>
    <property type="match status" value="1"/>
</dbReference>
<keyword evidence="3" id="KW-1185">Reference proteome</keyword>
<dbReference type="Gene3D" id="1.10.30.50">
    <property type="match status" value="1"/>
</dbReference>
<dbReference type="KEGG" id="cmv:CMUST_01165"/>